<comment type="caution">
    <text evidence="2">The sequence shown here is derived from an EMBL/GenBank/DDBJ whole genome shotgun (WGS) entry which is preliminary data.</text>
</comment>
<evidence type="ECO:0000313" key="2">
    <source>
        <dbReference type="EMBL" id="KAH0958929.1"/>
    </source>
</evidence>
<keyword evidence="3" id="KW-1185">Reference proteome</keyword>
<evidence type="ECO:0000313" key="3">
    <source>
        <dbReference type="Proteomes" id="UP000824596"/>
    </source>
</evidence>
<dbReference type="RefSeq" id="XP_044716442.1">
    <property type="nucleotide sequence ID" value="XM_044868445.1"/>
</dbReference>
<evidence type="ECO:0000256" key="1">
    <source>
        <dbReference type="SAM" id="SignalP"/>
    </source>
</evidence>
<dbReference type="EMBL" id="JAIZPD010000014">
    <property type="protein sequence ID" value="KAH0958929.1"/>
    <property type="molecule type" value="Genomic_DNA"/>
</dbReference>
<protein>
    <submittedName>
        <fullName evidence="2">Uncharacterized protein</fullName>
    </submittedName>
</protein>
<accession>A0A9P8MPT1</accession>
<dbReference type="GeneID" id="68359103"/>
<name>A0A9P8MPT1_9HYPO</name>
<dbReference type="OrthoDB" id="4509278at2759"/>
<dbReference type="Proteomes" id="UP000824596">
    <property type="component" value="Unassembled WGS sequence"/>
</dbReference>
<keyword evidence="1" id="KW-0732">Signal</keyword>
<reference evidence="2" key="1">
    <citation type="submission" date="2021-09" db="EMBL/GenBank/DDBJ databases">
        <title>A high-quality genome of the endoparasitic fungus Hirsutella rhossiliensis with a comparison of Hirsutella genomes reveals transposable elements contributing to genome size variation.</title>
        <authorList>
            <person name="Lin R."/>
            <person name="Jiao Y."/>
            <person name="Sun X."/>
            <person name="Ling J."/>
            <person name="Xie B."/>
            <person name="Cheng X."/>
        </authorList>
    </citation>
    <scope>NUCLEOTIDE SEQUENCE</scope>
    <source>
        <strain evidence="2">HR02</strain>
    </source>
</reference>
<gene>
    <name evidence="2" type="ORF">HRG_09974</name>
</gene>
<dbReference type="AlphaFoldDB" id="A0A9P8MPT1"/>
<organism evidence="2 3">
    <name type="scientific">Hirsutella rhossiliensis</name>
    <dbReference type="NCBI Taxonomy" id="111463"/>
    <lineage>
        <taxon>Eukaryota</taxon>
        <taxon>Fungi</taxon>
        <taxon>Dikarya</taxon>
        <taxon>Ascomycota</taxon>
        <taxon>Pezizomycotina</taxon>
        <taxon>Sordariomycetes</taxon>
        <taxon>Hypocreomycetidae</taxon>
        <taxon>Hypocreales</taxon>
        <taxon>Ophiocordycipitaceae</taxon>
        <taxon>Hirsutella</taxon>
    </lineage>
</organism>
<proteinExistence type="predicted"/>
<feature type="signal peptide" evidence="1">
    <location>
        <begin position="1"/>
        <end position="22"/>
    </location>
</feature>
<sequence length="160" mass="17101">MVLTTLSALVLSLGLLAGNVLATPAQEMDAWGDVQTAHLKFRAASSPDTYDLTVQADGNAVNTGREKLDIGLVDAPDYFAVSLCKFKTPGKVEISSKVASDRYTQQVVIDPPQPIISVKCQGMCVQTYGACYDTRGQPVGPCCNGFCMATRCRPWNIGHG</sequence>
<feature type="chain" id="PRO_5040335281" evidence="1">
    <location>
        <begin position="23"/>
        <end position="160"/>
    </location>
</feature>